<evidence type="ECO:0000256" key="1">
    <source>
        <dbReference type="ARBA" id="ARBA00010552"/>
    </source>
</evidence>
<evidence type="ECO:0000313" key="3">
    <source>
        <dbReference type="Proteomes" id="UP000425817"/>
    </source>
</evidence>
<reference evidence="2 3" key="1">
    <citation type="submission" date="2019-12" db="EMBL/GenBank/DDBJ databases">
        <title>Hybrid Genome Assemblies of two High G+C Isolates from Undergraduate Microbiology Courses.</title>
        <authorList>
            <person name="Ne Ville C.J."/>
            <person name="Enright D."/>
            <person name="Hernandez I."/>
            <person name="Dodsworth J."/>
            <person name="Orwin P.M."/>
        </authorList>
    </citation>
    <scope>NUCLEOTIDE SEQUENCE [LARGE SCALE GENOMIC DNA]</scope>
    <source>
        <strain evidence="2 3">CSUSB</strain>
    </source>
</reference>
<dbReference type="Gene3D" id="3.30.1330.40">
    <property type="entry name" value="RutC-like"/>
    <property type="match status" value="1"/>
</dbReference>
<proteinExistence type="inferred from homology"/>
<dbReference type="EMBL" id="CP046622">
    <property type="protein sequence ID" value="QGW80640.1"/>
    <property type="molecule type" value="Genomic_DNA"/>
</dbReference>
<dbReference type="Proteomes" id="UP000425817">
    <property type="component" value="Chromosome"/>
</dbReference>
<dbReference type="SUPFAM" id="SSF55298">
    <property type="entry name" value="YjgF-like"/>
    <property type="match status" value="1"/>
</dbReference>
<dbReference type="RefSeq" id="WP_157611834.1">
    <property type="nucleotide sequence ID" value="NZ_CP046622.1"/>
</dbReference>
<dbReference type="InterPro" id="IPR035959">
    <property type="entry name" value="RutC-like_sf"/>
</dbReference>
<dbReference type="Pfam" id="PF01042">
    <property type="entry name" value="Ribonuc_L-PSP"/>
    <property type="match status" value="1"/>
</dbReference>
<dbReference type="GO" id="GO:0019239">
    <property type="term" value="F:deaminase activity"/>
    <property type="evidence" value="ECO:0007669"/>
    <property type="project" value="TreeGrafter"/>
</dbReference>
<gene>
    <name evidence="2" type="ORF">GOQ09_03110</name>
</gene>
<dbReference type="InterPro" id="IPR006175">
    <property type="entry name" value="YjgF/YER057c/UK114"/>
</dbReference>
<name>A0A6I6H180_VARPD</name>
<dbReference type="OrthoDB" id="8655901at2"/>
<protein>
    <submittedName>
        <fullName evidence="2">RidA family protein</fullName>
    </submittedName>
</protein>
<accession>A0A6I6H180</accession>
<dbReference type="PANTHER" id="PTHR11803:SF58">
    <property type="entry name" value="PROTEIN HMF1-RELATED"/>
    <property type="match status" value="1"/>
</dbReference>
<organism evidence="2 3">
    <name type="scientific">Variovorax paradoxus</name>
    <dbReference type="NCBI Taxonomy" id="34073"/>
    <lineage>
        <taxon>Bacteria</taxon>
        <taxon>Pseudomonadati</taxon>
        <taxon>Pseudomonadota</taxon>
        <taxon>Betaproteobacteria</taxon>
        <taxon>Burkholderiales</taxon>
        <taxon>Comamonadaceae</taxon>
        <taxon>Variovorax</taxon>
    </lineage>
</organism>
<dbReference type="AlphaFoldDB" id="A0A6I6H180"/>
<dbReference type="PANTHER" id="PTHR11803">
    <property type="entry name" value="2-IMINOBUTANOATE/2-IMINOPROPANOATE DEAMINASE RIDA"/>
    <property type="match status" value="1"/>
</dbReference>
<dbReference type="CDD" id="cd00448">
    <property type="entry name" value="YjgF_YER057c_UK114_family"/>
    <property type="match status" value="1"/>
</dbReference>
<dbReference type="GO" id="GO:0005829">
    <property type="term" value="C:cytosol"/>
    <property type="evidence" value="ECO:0007669"/>
    <property type="project" value="TreeGrafter"/>
</dbReference>
<sequence length="126" mass="13338">MARHIVFTPKAAKPPQTYSQAVKAAGLVFVSGTSPADVVTGAIVGSTIQEQTRQCLTNVQAILEEAGSSMDKAVSFTVVLADEDDFVGMNEEWLRWFPSNPPARQGAKLPARIPGLKISIAAVAEA</sequence>
<comment type="similarity">
    <text evidence="1">Belongs to the RutC family.</text>
</comment>
<evidence type="ECO:0000313" key="2">
    <source>
        <dbReference type="EMBL" id="QGW80640.1"/>
    </source>
</evidence>